<dbReference type="SUPFAM" id="SSF52922">
    <property type="entry name" value="TK C-terminal domain-like"/>
    <property type="match status" value="1"/>
</dbReference>
<dbReference type="InterPro" id="IPR033248">
    <property type="entry name" value="Transketolase_C"/>
</dbReference>
<evidence type="ECO:0000259" key="6">
    <source>
        <dbReference type="SMART" id="SM00861"/>
    </source>
</evidence>
<dbReference type="InterPro" id="IPR001017">
    <property type="entry name" value="DH_E1"/>
</dbReference>
<name>A0A7C3MIC1_DICTH</name>
<dbReference type="CDD" id="cd02000">
    <property type="entry name" value="TPP_E1_PDC_ADC_BCADC"/>
    <property type="match status" value="1"/>
</dbReference>
<comment type="caution">
    <text evidence="7">The sequence shown here is derived from an EMBL/GenBank/DDBJ whole genome shotgun (WGS) entry which is preliminary data.</text>
</comment>
<dbReference type="Gene3D" id="3.40.50.920">
    <property type="match status" value="1"/>
</dbReference>
<proteinExistence type="predicted"/>
<evidence type="ECO:0000313" key="7">
    <source>
        <dbReference type="EMBL" id="HFX12633.1"/>
    </source>
</evidence>
<dbReference type="FunFam" id="3.40.50.970:FF:000001">
    <property type="entry name" value="Pyruvate dehydrogenase E1 beta subunit"/>
    <property type="match status" value="1"/>
</dbReference>
<dbReference type="EMBL" id="DTIN01000008">
    <property type="protein sequence ID" value="HFX12633.1"/>
    <property type="molecule type" value="Genomic_DNA"/>
</dbReference>
<dbReference type="Gene3D" id="3.40.50.970">
    <property type="match status" value="2"/>
</dbReference>
<comment type="cofactor">
    <cofactor evidence="1">
        <name>thiamine diphosphate</name>
        <dbReference type="ChEBI" id="CHEBI:58937"/>
    </cofactor>
</comment>
<organism evidence="7">
    <name type="scientific">Dictyoglomus thermophilum</name>
    <dbReference type="NCBI Taxonomy" id="14"/>
    <lineage>
        <taxon>Bacteria</taxon>
        <taxon>Pseudomonadati</taxon>
        <taxon>Dictyoglomota</taxon>
        <taxon>Dictyoglomia</taxon>
        <taxon>Dictyoglomales</taxon>
        <taxon>Dictyoglomaceae</taxon>
        <taxon>Dictyoglomus</taxon>
    </lineage>
</organism>
<evidence type="ECO:0000256" key="3">
    <source>
        <dbReference type="ARBA" id="ARBA00023002"/>
    </source>
</evidence>
<evidence type="ECO:0000256" key="1">
    <source>
        <dbReference type="ARBA" id="ARBA00001964"/>
    </source>
</evidence>
<dbReference type="InterPro" id="IPR029061">
    <property type="entry name" value="THDP-binding"/>
</dbReference>
<dbReference type="PANTHER" id="PTHR43257">
    <property type="entry name" value="PYRUVATE DEHYDROGENASE E1 COMPONENT BETA SUBUNIT"/>
    <property type="match status" value="1"/>
</dbReference>
<feature type="domain" description="Transketolase-like pyrimidine-binding" evidence="6">
    <location>
        <begin position="461"/>
        <end position="636"/>
    </location>
</feature>
<dbReference type="Pfam" id="PF02780">
    <property type="entry name" value="Transketolase_C"/>
    <property type="match status" value="1"/>
</dbReference>
<accession>A0A7C3MIC1</accession>
<dbReference type="SMART" id="SM00861">
    <property type="entry name" value="Transket_pyr"/>
    <property type="match status" value="1"/>
</dbReference>
<dbReference type="CDD" id="cd07036">
    <property type="entry name" value="TPP_PYR_E1-PDHc-beta_like"/>
    <property type="match status" value="1"/>
</dbReference>
<evidence type="ECO:0000256" key="5">
    <source>
        <dbReference type="SAM" id="Coils"/>
    </source>
</evidence>
<protein>
    <submittedName>
        <fullName evidence="7">Pyruvate dehydrogenase</fullName>
    </submittedName>
</protein>
<feature type="coiled-coil region" evidence="5">
    <location>
        <begin position="380"/>
        <end position="414"/>
    </location>
</feature>
<dbReference type="Pfam" id="PF02779">
    <property type="entry name" value="Transket_pyr"/>
    <property type="match status" value="1"/>
</dbReference>
<dbReference type="InterPro" id="IPR005475">
    <property type="entry name" value="Transketolase-like_Pyr-bd"/>
</dbReference>
<gene>
    <name evidence="7" type="ORF">ENW00_00500</name>
</gene>
<keyword evidence="4" id="KW-0786">Thiamine pyrophosphate</keyword>
<evidence type="ECO:0000256" key="2">
    <source>
        <dbReference type="ARBA" id="ARBA00003906"/>
    </source>
</evidence>
<sequence>MPKEIKVFPEFEPGYIEVGGKVPKFQYNKSLKDELKEGTITREESIDLFKCMLMIRNFEEMIYELRANKGKYGNIRYLYIGATHLSIGQEAVPTGGISVIKKDDYITSTHRGHGDAIAKSYFGLKDMSEEELFSFIESNKEIANFLGYAWKNKNKNILYQYALDIELFKAIGELFGKEWGACKGRGGSMHIADFSVGHLGANAIVGGSMGIAVGSAMASRYMEDGKVTLCFIGDGAMNTGIAHEALNMACMAQFTNGLMEKKFGVPVIFMVMNNQYGESGQQKGEVTGIDYIAERGFAYNKKGMHAEVVNAMNVLAVRDAVKRAVEKARNGDGPILLEFWGYRFVGHSLSDTLEKPEDGTYRTYDELQEWKKYDPIENFAKELIRAEVLTEEEVENLKREARKKNEEIAGKVIESPNPDPKQMTLYVFNDAPIDDYVPEKFRNVTVLKEPAFKDRDPEIEINYKEAIIEALYQEMKRDARILMWGEDIADYGGSFGETKGLLEIFGRDRIFNTAISEAAIVGTGIGAAMRGLRPIVEIMYIDFILIALDQVANQAAKMRYMTGGQAEIPLTIITTIGGGKGYAGQHSQSIESILTHFPGLKIVAPSDAYDAKGLLISAIRDKNPVIYIEHQNLLQDPLLLSLSKRKVPKEEYIIPLGKADIKRKAKNYDKSVTVVSWSAMLYAVLKASEELEKEGIELEVIDLRSLYPLDMDTIIDSVKRTRRFAIVTQAVEFMSLSAEIITQLFEKANSYLERPPLRIGAPYCPPPASPVLEKAYLPNDKRIIDEIKQLF</sequence>
<dbReference type="AlphaFoldDB" id="A0A7C3MIC1"/>
<keyword evidence="3" id="KW-0560">Oxidoreductase</keyword>
<evidence type="ECO:0000256" key="4">
    <source>
        <dbReference type="ARBA" id="ARBA00023052"/>
    </source>
</evidence>
<dbReference type="Pfam" id="PF00676">
    <property type="entry name" value="E1_dh"/>
    <property type="match status" value="1"/>
</dbReference>
<reference evidence="7" key="1">
    <citation type="journal article" date="2020" name="mSystems">
        <title>Genome- and Community-Level Interaction Insights into Carbon Utilization and Element Cycling Functions of Hydrothermarchaeota in Hydrothermal Sediment.</title>
        <authorList>
            <person name="Zhou Z."/>
            <person name="Liu Y."/>
            <person name="Xu W."/>
            <person name="Pan J."/>
            <person name="Luo Z.H."/>
            <person name="Li M."/>
        </authorList>
    </citation>
    <scope>NUCLEOTIDE SEQUENCE [LARGE SCALE GENOMIC DNA]</scope>
    <source>
        <strain evidence="7">SpSt-81</strain>
    </source>
</reference>
<keyword evidence="5" id="KW-0175">Coiled coil</keyword>
<keyword evidence="7" id="KW-0670">Pyruvate</keyword>
<comment type="function">
    <text evidence="2">E1 component of the 2-oxoglutarate dehydrogenase (OGDH) complex which catalyzes the decarboxylation of 2-oxoglutarate, the first step in the conversion of 2-oxoglutarate to succinyl-CoA and CO(2).</text>
</comment>
<dbReference type="GO" id="GO:0016624">
    <property type="term" value="F:oxidoreductase activity, acting on the aldehyde or oxo group of donors, disulfide as acceptor"/>
    <property type="evidence" value="ECO:0007669"/>
    <property type="project" value="InterPro"/>
</dbReference>
<dbReference type="PANTHER" id="PTHR43257:SF2">
    <property type="entry name" value="PYRUVATE DEHYDROGENASE E1 COMPONENT SUBUNIT BETA"/>
    <property type="match status" value="1"/>
</dbReference>
<dbReference type="SUPFAM" id="SSF52518">
    <property type="entry name" value="Thiamin diphosphate-binding fold (THDP-binding)"/>
    <property type="match status" value="2"/>
</dbReference>
<dbReference type="InterPro" id="IPR009014">
    <property type="entry name" value="Transketo_C/PFOR_II"/>
</dbReference>